<dbReference type="EMBL" id="BMPZ01000002">
    <property type="protein sequence ID" value="GGI75921.1"/>
    <property type="molecule type" value="Genomic_DNA"/>
</dbReference>
<dbReference type="CDD" id="cd18137">
    <property type="entry name" value="HLD_clamp_pol_III_gamma_tau"/>
    <property type="match status" value="1"/>
</dbReference>
<gene>
    <name evidence="14" type="primary">dnaX</name>
    <name evidence="14" type="ORF">GCM10009332_11680</name>
</gene>
<dbReference type="Gene3D" id="3.30.300.150">
    <property type="entry name" value="DNA polymerase III, tau subunit, domain V"/>
    <property type="match status" value="1"/>
</dbReference>
<dbReference type="SUPFAM" id="SSF48019">
    <property type="entry name" value="post-AAA+ oligomerization domain-like"/>
    <property type="match status" value="1"/>
</dbReference>
<evidence type="ECO:0000256" key="3">
    <source>
        <dbReference type="ARBA" id="ARBA00022679"/>
    </source>
</evidence>
<feature type="compositionally biased region" description="Basic and acidic residues" evidence="12">
    <location>
        <begin position="555"/>
        <end position="569"/>
    </location>
</feature>
<dbReference type="NCBIfam" id="NF004046">
    <property type="entry name" value="PRK05563.1"/>
    <property type="match status" value="1"/>
</dbReference>
<dbReference type="InterPro" id="IPR038249">
    <property type="entry name" value="PolIII_tau_V_sf"/>
</dbReference>
<reference evidence="14" key="2">
    <citation type="submission" date="2020-09" db="EMBL/GenBank/DDBJ databases">
        <authorList>
            <person name="Sun Q."/>
            <person name="Ohkuma M."/>
        </authorList>
    </citation>
    <scope>NUCLEOTIDE SEQUENCE</scope>
    <source>
        <strain evidence="14">JCM 30804</strain>
    </source>
</reference>
<dbReference type="InterPro" id="IPR008921">
    <property type="entry name" value="DNA_pol3_clamp-load_cplx_C"/>
</dbReference>
<dbReference type="PANTHER" id="PTHR11669">
    <property type="entry name" value="REPLICATION FACTOR C / DNA POLYMERASE III GAMMA-TAU SUBUNIT"/>
    <property type="match status" value="1"/>
</dbReference>
<dbReference type="PRINTS" id="PR00300">
    <property type="entry name" value="CLPPROTEASEA"/>
</dbReference>
<dbReference type="InterPro" id="IPR001270">
    <property type="entry name" value="ClpA/B"/>
</dbReference>
<evidence type="ECO:0000256" key="10">
    <source>
        <dbReference type="ARBA" id="ARBA00022932"/>
    </source>
</evidence>
<evidence type="ECO:0000256" key="4">
    <source>
        <dbReference type="ARBA" id="ARBA00022695"/>
    </source>
</evidence>
<dbReference type="NCBIfam" id="TIGR02397">
    <property type="entry name" value="dnaX_nterm"/>
    <property type="match status" value="1"/>
</dbReference>
<dbReference type="Gene3D" id="3.40.50.300">
    <property type="entry name" value="P-loop containing nucleotide triphosphate hydrolases"/>
    <property type="match status" value="1"/>
</dbReference>
<dbReference type="NCBIfam" id="NF005942">
    <property type="entry name" value="PRK07994.1"/>
    <property type="match status" value="1"/>
</dbReference>
<dbReference type="InterPro" id="IPR012763">
    <property type="entry name" value="DNA_pol_III_sug/sutau_N"/>
</dbReference>
<feature type="compositionally biased region" description="Polar residues" evidence="12">
    <location>
        <begin position="365"/>
        <end position="376"/>
    </location>
</feature>
<evidence type="ECO:0000256" key="8">
    <source>
        <dbReference type="ARBA" id="ARBA00022833"/>
    </source>
</evidence>
<feature type="compositionally biased region" description="Polar residues" evidence="12">
    <location>
        <begin position="400"/>
        <end position="416"/>
    </location>
</feature>
<dbReference type="PANTHER" id="PTHR11669:SF0">
    <property type="entry name" value="PROTEIN STICHEL-LIKE 2"/>
    <property type="match status" value="1"/>
</dbReference>
<evidence type="ECO:0000256" key="1">
    <source>
        <dbReference type="ARBA" id="ARBA00006360"/>
    </source>
</evidence>
<feature type="region of interest" description="Disordered" evidence="12">
    <location>
        <begin position="555"/>
        <end position="703"/>
    </location>
</feature>
<dbReference type="Pfam" id="PF13177">
    <property type="entry name" value="DNA_pol3_delta2"/>
    <property type="match status" value="1"/>
</dbReference>
<comment type="caution">
    <text evidence="14">The sequence shown here is derived from an EMBL/GenBank/DDBJ whole genome shotgun (WGS) entry which is preliminary data.</text>
</comment>
<keyword evidence="15" id="KW-1185">Reference proteome</keyword>
<dbReference type="FunFam" id="1.20.272.10:FF:000003">
    <property type="entry name" value="DNA polymerase III subunit gamma/tau"/>
    <property type="match status" value="1"/>
</dbReference>
<dbReference type="Gene3D" id="1.10.8.60">
    <property type="match status" value="1"/>
</dbReference>
<evidence type="ECO:0000313" key="14">
    <source>
        <dbReference type="EMBL" id="GGI75921.1"/>
    </source>
</evidence>
<dbReference type="AlphaFoldDB" id="A0A917N850"/>
<dbReference type="InterPro" id="IPR021029">
    <property type="entry name" value="DNA_pol_III_tau_dom-5"/>
</dbReference>
<keyword evidence="4" id="KW-0548">Nucleotidyltransferase</keyword>
<evidence type="ECO:0000256" key="7">
    <source>
        <dbReference type="ARBA" id="ARBA00022741"/>
    </source>
</evidence>
<dbReference type="Pfam" id="PF12169">
    <property type="entry name" value="DNA_pol3_gamma3"/>
    <property type="match status" value="1"/>
</dbReference>
<dbReference type="InterPro" id="IPR050238">
    <property type="entry name" value="DNA_Rep/Repair_Clamp_Loader"/>
</dbReference>
<dbReference type="GO" id="GO:0009360">
    <property type="term" value="C:DNA polymerase III complex"/>
    <property type="evidence" value="ECO:0007669"/>
    <property type="project" value="InterPro"/>
</dbReference>
<dbReference type="InterPro" id="IPR022754">
    <property type="entry name" value="DNA_pol_III_gamma-3"/>
</dbReference>
<keyword evidence="10" id="KW-0239">DNA-directed DNA polymerase</keyword>
<keyword evidence="5" id="KW-0235">DNA replication</keyword>
<dbReference type="InterPro" id="IPR003593">
    <property type="entry name" value="AAA+_ATPase"/>
</dbReference>
<sequence length="868" mass="95504">MSYQVLARKWRPAAFEQMVGQSHVLHALTNALSQQRLHHAYLFTGTRGVGKTSIARLFAKGLNCETGVTASPCGQCHSCIEIAEGRFVDLIEVDAASRTKVDDTRELLDNVQYRPTRGRFKVYLIDEVHMLSKSSFNALLKTLEEPPEHVKFLLATTDPQKLPITVLSRCLQFNLKSLSQDEISRQLQYVLTEEHIEFEPQALTLLAKSANGSMRDGLSLTDQAIAFGAGQVMHQQVQTMLGSVDERHVLALLESLLQGDIPPLLQKVAEVLSFGADAAEVLRSLLELLHQITLTQFAPSAAQMSLFEEQIQHFANTIAPEQVQLYYQILLTGKKELPHAPDPKSGLEMALLRVVAFRPQSAANQWSPQQVSSTRSDAVENKPVSERTNQPELSQRVKAVQSQQEQVGETEPQSIQETEEARDTDENEALIAEQEVILSQAQSQGFGHTSQAQVVEQEPLQAQEYVQVQSEFAAQEQHIVDPQGKPDGANPTIHSVDHGSNSVADTLAITPQAHQQPTETNELSLDATIQQPTLELGDDLLDAVLATREHLMSDLEQQDAKDGAAKKPTTDALSKSRNLGKKKQPVADSVPTNIEPAQSLSIDYERPASEAAHEDTQGASVVSGPVHNHEEHQSSTQSDSRLEPLAHVSSTESRPPWEAPHATADEQKITPSQSTTLIETASRETDHNSGIGASTGNGEAAHKNDIATGCSDTAAEIHGDPMDLHWYKLMGELDIGGRVRQLAVNSICRTLTMPLQLLLKPDQKHLAAELAIEQLTQALSTVLGEPCSLEIEVGLDGQRETPLEIRKRFHRELLGKTKSSLLNDEHVQWLMQQFTAQLEDDSLSYPPELLSLRSQSIHSLLPNGDKQN</sequence>
<dbReference type="EC" id="2.7.7.7" evidence="2"/>
<evidence type="ECO:0000313" key="15">
    <source>
        <dbReference type="Proteomes" id="UP000613743"/>
    </source>
</evidence>
<evidence type="ECO:0000256" key="12">
    <source>
        <dbReference type="SAM" id="MobiDB-lite"/>
    </source>
</evidence>
<proteinExistence type="inferred from homology"/>
<reference evidence="14" key="1">
    <citation type="journal article" date="2014" name="Int. J. Syst. Evol. Microbiol.">
        <title>Complete genome sequence of Corynebacterium casei LMG S-19264T (=DSM 44701T), isolated from a smear-ripened cheese.</title>
        <authorList>
            <consortium name="US DOE Joint Genome Institute (JGI-PGF)"/>
            <person name="Walter F."/>
            <person name="Albersmeier A."/>
            <person name="Kalinowski J."/>
            <person name="Ruckert C."/>
        </authorList>
    </citation>
    <scope>NUCLEOTIDE SEQUENCE</scope>
    <source>
        <strain evidence="14">JCM 30804</strain>
    </source>
</reference>
<feature type="compositionally biased region" description="Polar residues" evidence="12">
    <location>
        <begin position="669"/>
        <end position="679"/>
    </location>
</feature>
<evidence type="ECO:0000259" key="13">
    <source>
        <dbReference type="SMART" id="SM00382"/>
    </source>
</evidence>
<evidence type="ECO:0000256" key="5">
    <source>
        <dbReference type="ARBA" id="ARBA00022705"/>
    </source>
</evidence>
<dbReference type="SMART" id="SM00382">
    <property type="entry name" value="AAA"/>
    <property type="match status" value="1"/>
</dbReference>
<dbReference type="Proteomes" id="UP000613743">
    <property type="component" value="Unassembled WGS sequence"/>
</dbReference>
<comment type="similarity">
    <text evidence="1">Belongs to the DnaX/STICHEL family.</text>
</comment>
<organism evidence="14 15">
    <name type="scientific">Shewanella gelidii</name>
    <dbReference type="NCBI Taxonomy" id="1642821"/>
    <lineage>
        <taxon>Bacteria</taxon>
        <taxon>Pseudomonadati</taxon>
        <taxon>Pseudomonadota</taxon>
        <taxon>Gammaproteobacteria</taxon>
        <taxon>Alteromonadales</taxon>
        <taxon>Shewanellaceae</taxon>
        <taxon>Shewanella</taxon>
    </lineage>
</organism>
<dbReference type="Pfam" id="PF22608">
    <property type="entry name" value="DNAX_ATPase_lid"/>
    <property type="match status" value="1"/>
</dbReference>
<dbReference type="GO" id="GO:0003677">
    <property type="term" value="F:DNA binding"/>
    <property type="evidence" value="ECO:0007669"/>
    <property type="project" value="InterPro"/>
</dbReference>
<evidence type="ECO:0000256" key="9">
    <source>
        <dbReference type="ARBA" id="ARBA00022840"/>
    </source>
</evidence>
<feature type="domain" description="AAA+ ATPase" evidence="13">
    <location>
        <begin position="37"/>
        <end position="178"/>
    </location>
</feature>
<feature type="compositionally biased region" description="Polar residues" evidence="12">
    <location>
        <begin position="590"/>
        <end position="601"/>
    </location>
</feature>
<dbReference type="InterPro" id="IPR027417">
    <property type="entry name" value="P-loop_NTPase"/>
</dbReference>
<keyword evidence="9" id="KW-0067">ATP-binding</keyword>
<dbReference type="GO" id="GO:0046872">
    <property type="term" value="F:metal ion binding"/>
    <property type="evidence" value="ECO:0007669"/>
    <property type="project" value="UniProtKB-KW"/>
</dbReference>
<dbReference type="FunFam" id="1.10.8.60:FF:000013">
    <property type="entry name" value="DNA polymerase III subunit gamma/tau"/>
    <property type="match status" value="1"/>
</dbReference>
<keyword evidence="6" id="KW-0479">Metal-binding</keyword>
<name>A0A917N850_9GAMM</name>
<dbReference type="GO" id="GO:0003887">
    <property type="term" value="F:DNA-directed DNA polymerase activity"/>
    <property type="evidence" value="ECO:0007669"/>
    <property type="project" value="UniProtKB-KW"/>
</dbReference>
<feature type="region of interest" description="Disordered" evidence="12">
    <location>
        <begin position="365"/>
        <end position="425"/>
    </location>
</feature>
<dbReference type="SUPFAM" id="SSF52540">
    <property type="entry name" value="P-loop containing nucleoside triphosphate hydrolases"/>
    <property type="match status" value="1"/>
</dbReference>
<keyword evidence="3" id="KW-0808">Transferase</keyword>
<evidence type="ECO:0000256" key="2">
    <source>
        <dbReference type="ARBA" id="ARBA00012417"/>
    </source>
</evidence>
<evidence type="ECO:0000256" key="6">
    <source>
        <dbReference type="ARBA" id="ARBA00022723"/>
    </source>
</evidence>
<evidence type="ECO:0000256" key="11">
    <source>
        <dbReference type="ARBA" id="ARBA00049244"/>
    </source>
</evidence>
<keyword evidence="8" id="KW-0862">Zinc</keyword>
<keyword evidence="7" id="KW-0547">Nucleotide-binding</keyword>
<dbReference type="RefSeq" id="WP_188919184.1">
    <property type="nucleotide sequence ID" value="NZ_BMPZ01000002.1"/>
</dbReference>
<dbReference type="CDD" id="cd00009">
    <property type="entry name" value="AAA"/>
    <property type="match status" value="1"/>
</dbReference>
<comment type="catalytic activity">
    <reaction evidence="11">
        <text>DNA(n) + a 2'-deoxyribonucleoside 5'-triphosphate = DNA(n+1) + diphosphate</text>
        <dbReference type="Rhea" id="RHEA:22508"/>
        <dbReference type="Rhea" id="RHEA-COMP:17339"/>
        <dbReference type="Rhea" id="RHEA-COMP:17340"/>
        <dbReference type="ChEBI" id="CHEBI:33019"/>
        <dbReference type="ChEBI" id="CHEBI:61560"/>
        <dbReference type="ChEBI" id="CHEBI:173112"/>
        <dbReference type="EC" id="2.7.7.7"/>
    </reaction>
</comment>
<dbReference type="GO" id="GO:0005524">
    <property type="term" value="F:ATP binding"/>
    <property type="evidence" value="ECO:0007669"/>
    <property type="project" value="UniProtKB-KW"/>
</dbReference>
<dbReference type="GO" id="GO:0006261">
    <property type="term" value="P:DNA-templated DNA replication"/>
    <property type="evidence" value="ECO:0007669"/>
    <property type="project" value="TreeGrafter"/>
</dbReference>
<dbReference type="Pfam" id="PF12170">
    <property type="entry name" value="DNA_pol3_tau_5"/>
    <property type="match status" value="1"/>
</dbReference>
<dbReference type="InterPro" id="IPR045085">
    <property type="entry name" value="HLD_clamp_pol_III_gamma_tau"/>
</dbReference>
<dbReference type="FunFam" id="3.40.50.300:FF:000014">
    <property type="entry name" value="DNA polymerase III subunit gamma/tau"/>
    <property type="match status" value="1"/>
</dbReference>
<protein>
    <recommendedName>
        <fullName evidence="2">DNA-directed DNA polymerase</fullName>
        <ecNumber evidence="2">2.7.7.7</ecNumber>
    </recommendedName>
</protein>
<feature type="compositionally biased region" description="Basic and acidic residues" evidence="12">
    <location>
        <begin position="603"/>
        <end position="616"/>
    </location>
</feature>
<accession>A0A917N850</accession>
<dbReference type="Gene3D" id="1.20.272.10">
    <property type="match status" value="1"/>
</dbReference>